<dbReference type="Proteomes" id="UP001186974">
    <property type="component" value="Unassembled WGS sequence"/>
</dbReference>
<dbReference type="EMBL" id="JAWDJW010007347">
    <property type="protein sequence ID" value="KAK3062320.1"/>
    <property type="molecule type" value="Genomic_DNA"/>
</dbReference>
<evidence type="ECO:0000313" key="1">
    <source>
        <dbReference type="EMBL" id="KAK3062320.1"/>
    </source>
</evidence>
<evidence type="ECO:0000313" key="2">
    <source>
        <dbReference type="Proteomes" id="UP001186974"/>
    </source>
</evidence>
<gene>
    <name evidence="1" type="ORF">LTS18_004361</name>
</gene>
<proteinExistence type="predicted"/>
<name>A0ACC3D663_9PEZI</name>
<comment type="caution">
    <text evidence="1">The sequence shown here is derived from an EMBL/GenBank/DDBJ whole genome shotgun (WGS) entry which is preliminary data.</text>
</comment>
<protein>
    <submittedName>
        <fullName evidence="1">Uncharacterized protein</fullName>
    </submittedName>
</protein>
<accession>A0ACC3D663</accession>
<reference evidence="1" key="1">
    <citation type="submission" date="2024-09" db="EMBL/GenBank/DDBJ databases">
        <title>Black Yeasts Isolated from many extreme environments.</title>
        <authorList>
            <person name="Coleine C."/>
            <person name="Stajich J.E."/>
            <person name="Selbmann L."/>
        </authorList>
    </citation>
    <scope>NUCLEOTIDE SEQUENCE</scope>
    <source>
        <strain evidence="1">CCFEE 5737</strain>
    </source>
</reference>
<sequence>MASTTAVYSTEALKERNAQQYKSMTGRVHPPLLKALDSMGYEYMTPVQQKVLTELPSFNADCLVQAKTGTGKTIAFLLPALHSLLTEQTVPAGQVGILVVSPTRELALQIAKECDQLTSQMPKRIECHTAFGGTKKEQHLKIFLNGKPTVLVATPGRLNDYLSDEYVRDKFINLRTLILDEADTMLEAGFLPDITRILNALPPKAQAGWQGMCFSATMPEKIKGVLGKVLKPGYTHLSTVDPNEVPTIDSVKQFSIIIPTVSDTFNCLHTLIEQEQAQSPNDFKAIIFGTTANGVALLHDLFEQLCGNTMKIYQLQSRLSQNVRTRTTDEFKAASSGLMFASDVIGRGMDFQGVGLVIQIGLPSNGEQYVHRVGRTARAGNEGRAVIMLTDREKYFLTVNKHLPIQPYPMTTSASASHSSAPKVHQALARVSEDTKRKAYQAYLGFHKSFLKQLRLDSVGLVVLANEFAAAMGCPEPPMIDRQVVGKMGLKGVRGLNIGVVDKGPSRRPPPGPVKMAGTRPPPNPTGPKSAGGAPARKRVSEQDGQPNGGVQKRGRGAGPGRKGGRTKAHQGPPGGEA</sequence>
<organism evidence="1 2">
    <name type="scientific">Coniosporium uncinatum</name>
    <dbReference type="NCBI Taxonomy" id="93489"/>
    <lineage>
        <taxon>Eukaryota</taxon>
        <taxon>Fungi</taxon>
        <taxon>Dikarya</taxon>
        <taxon>Ascomycota</taxon>
        <taxon>Pezizomycotina</taxon>
        <taxon>Dothideomycetes</taxon>
        <taxon>Dothideomycetes incertae sedis</taxon>
        <taxon>Coniosporium</taxon>
    </lineage>
</organism>
<keyword evidence="2" id="KW-1185">Reference proteome</keyword>